<name>A0A392RZQ7_9FABA</name>
<feature type="non-terminal residue" evidence="1">
    <location>
        <position position="1"/>
    </location>
</feature>
<reference evidence="1 2" key="1">
    <citation type="journal article" date="2018" name="Front. Plant Sci.">
        <title>Red Clover (Trifolium pratense) and Zigzag Clover (T. medium) - A Picture of Genomic Similarities and Differences.</title>
        <authorList>
            <person name="Dluhosova J."/>
            <person name="Istvanek J."/>
            <person name="Nedelnik J."/>
            <person name="Repkova J."/>
        </authorList>
    </citation>
    <scope>NUCLEOTIDE SEQUENCE [LARGE SCALE GENOMIC DNA]</scope>
    <source>
        <strain evidence="2">cv. 10/8</strain>
        <tissue evidence="1">Leaf</tissue>
    </source>
</reference>
<dbReference type="Proteomes" id="UP000265520">
    <property type="component" value="Unassembled WGS sequence"/>
</dbReference>
<comment type="caution">
    <text evidence="1">The sequence shown here is derived from an EMBL/GenBank/DDBJ whole genome shotgun (WGS) entry which is preliminary data.</text>
</comment>
<dbReference type="EMBL" id="LXQA010300412">
    <property type="protein sequence ID" value="MCI42111.1"/>
    <property type="molecule type" value="Genomic_DNA"/>
</dbReference>
<organism evidence="1 2">
    <name type="scientific">Trifolium medium</name>
    <dbReference type="NCBI Taxonomy" id="97028"/>
    <lineage>
        <taxon>Eukaryota</taxon>
        <taxon>Viridiplantae</taxon>
        <taxon>Streptophyta</taxon>
        <taxon>Embryophyta</taxon>
        <taxon>Tracheophyta</taxon>
        <taxon>Spermatophyta</taxon>
        <taxon>Magnoliopsida</taxon>
        <taxon>eudicotyledons</taxon>
        <taxon>Gunneridae</taxon>
        <taxon>Pentapetalae</taxon>
        <taxon>rosids</taxon>
        <taxon>fabids</taxon>
        <taxon>Fabales</taxon>
        <taxon>Fabaceae</taxon>
        <taxon>Papilionoideae</taxon>
        <taxon>50 kb inversion clade</taxon>
        <taxon>NPAAA clade</taxon>
        <taxon>Hologalegina</taxon>
        <taxon>IRL clade</taxon>
        <taxon>Trifolieae</taxon>
        <taxon>Trifolium</taxon>
    </lineage>
</organism>
<evidence type="ECO:0000313" key="2">
    <source>
        <dbReference type="Proteomes" id="UP000265520"/>
    </source>
</evidence>
<accession>A0A392RZQ7</accession>
<evidence type="ECO:0000313" key="1">
    <source>
        <dbReference type="EMBL" id="MCI42111.1"/>
    </source>
</evidence>
<dbReference type="AlphaFoldDB" id="A0A392RZQ7"/>
<protein>
    <submittedName>
        <fullName evidence="1">Uncharacterized protein</fullName>
    </submittedName>
</protein>
<keyword evidence="2" id="KW-1185">Reference proteome</keyword>
<proteinExistence type="predicted"/>
<sequence length="65" mass="7665">NDDRLMMIGGRMEWMVGVGRKVMCTIDNITALAEIAWRRSRWKALSLAMERSTLRQQFLHNMVRI</sequence>